<dbReference type="Proteomes" id="UP001163603">
    <property type="component" value="Chromosome 4"/>
</dbReference>
<name>A0ACC0YZ60_9ROSI</name>
<evidence type="ECO:0000313" key="1">
    <source>
        <dbReference type="EMBL" id="KAJ0043664.1"/>
    </source>
</evidence>
<keyword evidence="2" id="KW-1185">Reference proteome</keyword>
<dbReference type="EMBL" id="CM047739">
    <property type="protein sequence ID" value="KAJ0043664.1"/>
    <property type="molecule type" value="Genomic_DNA"/>
</dbReference>
<gene>
    <name evidence="1" type="ORF">Pint_18847</name>
</gene>
<reference evidence="2" key="1">
    <citation type="journal article" date="2023" name="G3 (Bethesda)">
        <title>Genome assembly and association tests identify interacting loci associated with vigor, precocity, and sex in interspecific pistachio rootstocks.</title>
        <authorList>
            <person name="Palmer W."/>
            <person name="Jacygrad E."/>
            <person name="Sagayaradj S."/>
            <person name="Cavanaugh K."/>
            <person name="Han R."/>
            <person name="Bertier L."/>
            <person name="Beede B."/>
            <person name="Kafkas S."/>
            <person name="Golino D."/>
            <person name="Preece J."/>
            <person name="Michelmore R."/>
        </authorList>
    </citation>
    <scope>NUCLEOTIDE SEQUENCE [LARGE SCALE GENOMIC DNA]</scope>
</reference>
<evidence type="ECO:0000313" key="2">
    <source>
        <dbReference type="Proteomes" id="UP001163603"/>
    </source>
</evidence>
<accession>A0ACC0YZ60</accession>
<organism evidence="1 2">
    <name type="scientific">Pistacia integerrima</name>
    <dbReference type="NCBI Taxonomy" id="434235"/>
    <lineage>
        <taxon>Eukaryota</taxon>
        <taxon>Viridiplantae</taxon>
        <taxon>Streptophyta</taxon>
        <taxon>Embryophyta</taxon>
        <taxon>Tracheophyta</taxon>
        <taxon>Spermatophyta</taxon>
        <taxon>Magnoliopsida</taxon>
        <taxon>eudicotyledons</taxon>
        <taxon>Gunneridae</taxon>
        <taxon>Pentapetalae</taxon>
        <taxon>rosids</taxon>
        <taxon>malvids</taxon>
        <taxon>Sapindales</taxon>
        <taxon>Anacardiaceae</taxon>
        <taxon>Pistacia</taxon>
    </lineage>
</organism>
<comment type="caution">
    <text evidence="1">The sequence shown here is derived from an EMBL/GenBank/DDBJ whole genome shotgun (WGS) entry which is preliminary data.</text>
</comment>
<sequence length="406" mass="47334">MVHVHEFHSGKKLSNSTTIKVLLLSLIIILLPVIHLFFFNSSSTPWLNFKSYFDNIREGGKCNMFRGKWIPSHQEPLYTNATCHELNDQQNCMKFGRPDREFLKWRWKPDNCELPPFDARSFLEIVRGKSLAFVGDSLGRNQMESLFCLLSSVSTPEYVFHKTNKFKSWLYRDYNFTLAAFWAPHLVKTIDADPNGPTYNRLMKLYLDKADDSWATAIETFDYVIVSAGRWFYGPQIFYENNQVIGCHECERDNIEKLSMFYGYRRVFRTTFSTLMSLEGFKGVIMLNTLSPAHFENGEWNKGGNCNRTKPFLKKVMGLDGGDLEMYLTQIDELRIAEREGRKKGVKFRLLDTTAAMLMRPDGHPNHYGHWPHENVTIADCVHWCMPGPVDTWNEFLLQMLRMYDS</sequence>
<protein>
    <submittedName>
        <fullName evidence="1">Uncharacterized protein</fullName>
    </submittedName>
</protein>
<proteinExistence type="predicted"/>